<feature type="region of interest" description="Disordered" evidence="1">
    <location>
        <begin position="348"/>
        <end position="374"/>
    </location>
</feature>
<feature type="compositionally biased region" description="Basic and acidic residues" evidence="1">
    <location>
        <begin position="421"/>
        <end position="432"/>
    </location>
</feature>
<organism evidence="2 3">
    <name type="scientific">Tanacetum coccineum</name>
    <dbReference type="NCBI Taxonomy" id="301880"/>
    <lineage>
        <taxon>Eukaryota</taxon>
        <taxon>Viridiplantae</taxon>
        <taxon>Streptophyta</taxon>
        <taxon>Embryophyta</taxon>
        <taxon>Tracheophyta</taxon>
        <taxon>Spermatophyta</taxon>
        <taxon>Magnoliopsida</taxon>
        <taxon>eudicotyledons</taxon>
        <taxon>Gunneridae</taxon>
        <taxon>Pentapetalae</taxon>
        <taxon>asterids</taxon>
        <taxon>campanulids</taxon>
        <taxon>Asterales</taxon>
        <taxon>Asteraceae</taxon>
        <taxon>Asteroideae</taxon>
        <taxon>Anthemideae</taxon>
        <taxon>Anthemidinae</taxon>
        <taxon>Tanacetum</taxon>
    </lineage>
</organism>
<dbReference type="Pfam" id="PF14223">
    <property type="entry name" value="Retrotran_gag_2"/>
    <property type="match status" value="1"/>
</dbReference>
<evidence type="ECO:0000256" key="1">
    <source>
        <dbReference type="SAM" id="MobiDB-lite"/>
    </source>
</evidence>
<dbReference type="Proteomes" id="UP001151760">
    <property type="component" value="Unassembled WGS sequence"/>
</dbReference>
<protein>
    <submittedName>
        <fullName evidence="2">Uncharacterized protein</fullName>
    </submittedName>
</protein>
<dbReference type="EMBL" id="BQNB010017413">
    <property type="protein sequence ID" value="GJT62874.1"/>
    <property type="molecule type" value="Genomic_DNA"/>
</dbReference>
<feature type="compositionally biased region" description="Polar residues" evidence="1">
    <location>
        <begin position="280"/>
        <end position="296"/>
    </location>
</feature>
<comment type="caution">
    <text evidence="2">The sequence shown here is derived from an EMBL/GenBank/DDBJ whole genome shotgun (WGS) entry which is preliminary data.</text>
</comment>
<reference evidence="2" key="2">
    <citation type="submission" date="2022-01" db="EMBL/GenBank/DDBJ databases">
        <authorList>
            <person name="Yamashiro T."/>
            <person name="Shiraishi A."/>
            <person name="Satake H."/>
            <person name="Nakayama K."/>
        </authorList>
    </citation>
    <scope>NUCLEOTIDE SEQUENCE</scope>
</reference>
<evidence type="ECO:0000313" key="2">
    <source>
        <dbReference type="EMBL" id="GJT62874.1"/>
    </source>
</evidence>
<feature type="region of interest" description="Disordered" evidence="1">
    <location>
        <begin position="280"/>
        <end position="314"/>
    </location>
</feature>
<name>A0ABQ5FII3_9ASTR</name>
<gene>
    <name evidence="2" type="ORF">Tco_1006407</name>
</gene>
<feature type="compositionally biased region" description="Polar residues" evidence="1">
    <location>
        <begin position="348"/>
        <end position="370"/>
    </location>
</feature>
<proteinExistence type="predicted"/>
<evidence type="ECO:0000313" key="3">
    <source>
        <dbReference type="Proteomes" id="UP001151760"/>
    </source>
</evidence>
<sequence length="794" mass="90402">MGTSKIIAYAPQVEQDLIIEVVQFLTNNVGGYFNYHINVSAYKDLCKYLKNYFLNVAFTKTPSVVYQNYLREFWCTVVVDLLKPPTYDSEPRPLIESLIRFIVKNGKTSLFFNFQTFVQTTRLDYNNGNYVALPSTEVMKAELLKLGLHNERNVEESASVLVNKTLLSKTWFPIVWRNMTTFVIQVLGGNKFSTDQLNSSQQMIIFSLLTGVKIDIGEIIFNDLVTRLIDTPRKKYIAYLGLESVEAQLVVHQKNKAVYEEKIAVLEFEVKDKRYGDQLNENDSSGSEFFNSVFDSRSSDGDDNQTNDRFKKDNGYHVVPPPLTGNYMPPLADLSFIGLDDSVYRPTTNKTSASVSQVETSITPPSNTSVEMPRVESVRPSGVIIEDWVSDDDEDIFQSNDLQATDKPSFKKIEFTNARNESVKPKQAEKPRITTQNPKVDRRDWNGKMTQKLGLGFGSTKKACFVCGSYSHLIKDCDFHEKRMAKKSVLKNMGKNTGQREIRPVWNNVQRINHQNKFVPSAVLTRSGRVPVSTAKQSSLRATTSTSTFRPVNTATHTNRVNVSKLRTNAFHKSHSPIRRSFYKSTAPNTRISNEKVNTVRAKEDPFHWDFTSGIRACGETLNKKNFIRSKSLPIIQNVCMRMEQYLTNTDYSLWQVILNGDSSIQVTTDEKGIETKVPPKTAKALLQRQRERKDKSILLLVIIDEYQLRFHGIKDAKSLWAAIKSRFGGNVESKKMQKTVLKQQFENFSVSDIEGLDKAYDRFQKLISLLEVHGAAVPNEDVNQNFLRACNDH</sequence>
<feature type="region of interest" description="Disordered" evidence="1">
    <location>
        <begin position="419"/>
        <end position="444"/>
    </location>
</feature>
<reference evidence="2" key="1">
    <citation type="journal article" date="2022" name="Int. J. Mol. Sci.">
        <title>Draft Genome of Tanacetum Coccineum: Genomic Comparison of Closely Related Tanacetum-Family Plants.</title>
        <authorList>
            <person name="Yamashiro T."/>
            <person name="Shiraishi A."/>
            <person name="Nakayama K."/>
            <person name="Satake H."/>
        </authorList>
    </citation>
    <scope>NUCLEOTIDE SEQUENCE</scope>
</reference>
<accession>A0ABQ5FII3</accession>
<keyword evidence="3" id="KW-1185">Reference proteome</keyword>